<feature type="region of interest" description="Disordered" evidence="1">
    <location>
        <begin position="100"/>
        <end position="119"/>
    </location>
</feature>
<evidence type="ECO:0000313" key="2">
    <source>
        <dbReference type="EMBL" id="KAK7447793.1"/>
    </source>
</evidence>
<evidence type="ECO:0000313" key="3">
    <source>
        <dbReference type="Proteomes" id="UP001498398"/>
    </source>
</evidence>
<proteinExistence type="predicted"/>
<name>A0ABR1J4N7_9AGAR</name>
<dbReference type="EMBL" id="JBANRG010000040">
    <property type="protein sequence ID" value="KAK7447793.1"/>
    <property type="molecule type" value="Genomic_DNA"/>
</dbReference>
<keyword evidence="3" id="KW-1185">Reference proteome</keyword>
<organism evidence="2 3">
    <name type="scientific">Marasmiellus scandens</name>
    <dbReference type="NCBI Taxonomy" id="2682957"/>
    <lineage>
        <taxon>Eukaryota</taxon>
        <taxon>Fungi</taxon>
        <taxon>Dikarya</taxon>
        <taxon>Basidiomycota</taxon>
        <taxon>Agaricomycotina</taxon>
        <taxon>Agaricomycetes</taxon>
        <taxon>Agaricomycetidae</taxon>
        <taxon>Agaricales</taxon>
        <taxon>Marasmiineae</taxon>
        <taxon>Omphalotaceae</taxon>
        <taxon>Marasmiellus</taxon>
    </lineage>
</organism>
<protein>
    <submittedName>
        <fullName evidence="2">Uncharacterized protein</fullName>
    </submittedName>
</protein>
<dbReference type="Proteomes" id="UP001498398">
    <property type="component" value="Unassembled WGS sequence"/>
</dbReference>
<reference evidence="2 3" key="1">
    <citation type="submission" date="2024-01" db="EMBL/GenBank/DDBJ databases">
        <title>A draft genome for the cacao thread blight pathogen Marasmiellus scandens.</title>
        <authorList>
            <person name="Baruah I.K."/>
            <person name="Leung J."/>
            <person name="Bukari Y."/>
            <person name="Amoako-Attah I."/>
            <person name="Meinhardt L.W."/>
            <person name="Bailey B.A."/>
            <person name="Cohen S.P."/>
        </authorList>
    </citation>
    <scope>NUCLEOTIDE SEQUENCE [LARGE SCALE GENOMIC DNA]</scope>
    <source>
        <strain evidence="2 3">GH-19</strain>
    </source>
</reference>
<accession>A0ABR1J4N7</accession>
<comment type="caution">
    <text evidence="2">The sequence shown here is derived from an EMBL/GenBank/DDBJ whole genome shotgun (WGS) entry which is preliminary data.</text>
</comment>
<gene>
    <name evidence="2" type="ORF">VKT23_014051</name>
</gene>
<sequence>MAHHKVPLSAHVDRAFLYKVYGVANDWNTSMSTELTPTQRSLVQDYILQRQIQRQYTQCSSRLTQELFETGLVDHLKNTLRVQISPGDIRHILEFVLREPNPAADDRQPAETPTSQTDPERALQDFLKGEATLVDKFLREAPESRQQLLDDIQLGFSQYLRQMNIPGHIKDFRGVSLKN</sequence>
<evidence type="ECO:0000256" key="1">
    <source>
        <dbReference type="SAM" id="MobiDB-lite"/>
    </source>
</evidence>